<evidence type="ECO:0000256" key="1">
    <source>
        <dbReference type="SAM" id="MobiDB-lite"/>
    </source>
</evidence>
<dbReference type="AlphaFoldDB" id="A0A7S1CBC0"/>
<feature type="compositionally biased region" description="Low complexity" evidence="1">
    <location>
        <begin position="229"/>
        <end position="243"/>
    </location>
</feature>
<sequence>MSRAGKSVADELDWFFKPPKAKGRKAKEQRKRRGSGRTAAAASLEVASEDRGSAPSAMPAGHATKRGRRGSASDDAKGGSAPGRANQEGGAGAGSSEERDGNPGQVHGGSAALHECVSDNDGGRPGSDEPGAGAASQQSILTPAKDHTPRVAWASSATGVNAASGDPATPATTIPESDGGGRGRRPSATTPPRSSNGGSGAPTRPRRTKPPRDVVVTPFSSRSVTLLEPPGARGAARDGAFPPDLRSGGDDVIVFVDNSNIYLGASLAKVRPATEGWMRGAATVHASDASAKAMAELPRARLREKRAGEVAPMRHRVDRAGLAPRRSVRIDVPQIVRFVEARRPAAMRVVACGNVAPAAPIVAAWEREGYQVVVGEMSGRREATVDDMLVTAAMAAVRSRSPSARGRRRTLVLVSGDGNVNRGRMSLYDVVTQALAAGWRVEVVAWAASVSVKYGKLAEASGGALTVRLLDDVREDVTFDEAGARGRGAGVVGGAGSRPDDDGGCGGDNRGYGREAPYYGGPPSGGRRGGWM</sequence>
<feature type="region of interest" description="Disordered" evidence="1">
    <location>
        <begin position="1"/>
        <end position="243"/>
    </location>
</feature>
<feature type="region of interest" description="Disordered" evidence="1">
    <location>
        <begin position="489"/>
        <end position="532"/>
    </location>
</feature>
<dbReference type="Gene3D" id="3.40.50.1010">
    <property type="entry name" value="5'-nuclease"/>
    <property type="match status" value="1"/>
</dbReference>
<feature type="compositionally biased region" description="Gly residues" evidence="1">
    <location>
        <begin position="522"/>
        <end position="532"/>
    </location>
</feature>
<organism evidence="2">
    <name type="scientific">Bicosoecida sp. CB-2014</name>
    <dbReference type="NCBI Taxonomy" id="1486930"/>
    <lineage>
        <taxon>Eukaryota</taxon>
        <taxon>Sar</taxon>
        <taxon>Stramenopiles</taxon>
        <taxon>Bigyra</taxon>
        <taxon>Opalozoa</taxon>
        <taxon>Bicosoecida</taxon>
    </lineage>
</organism>
<evidence type="ECO:0008006" key="3">
    <source>
        <dbReference type="Google" id="ProtNLM"/>
    </source>
</evidence>
<evidence type="ECO:0000313" key="2">
    <source>
        <dbReference type="EMBL" id="CAD8914668.1"/>
    </source>
</evidence>
<name>A0A7S1CBC0_9STRA</name>
<accession>A0A7S1CBC0</accession>
<gene>
    <name evidence="2" type="ORF">BSP0115_LOCUS7921</name>
</gene>
<proteinExistence type="predicted"/>
<dbReference type="EMBL" id="HBFS01011465">
    <property type="protein sequence ID" value="CAD8914668.1"/>
    <property type="molecule type" value="Transcribed_RNA"/>
</dbReference>
<protein>
    <recommendedName>
        <fullName evidence="3">NYN domain-containing protein</fullName>
    </recommendedName>
</protein>
<reference evidence="2" key="1">
    <citation type="submission" date="2021-01" db="EMBL/GenBank/DDBJ databases">
        <authorList>
            <person name="Corre E."/>
            <person name="Pelletier E."/>
            <person name="Niang G."/>
            <person name="Scheremetjew M."/>
            <person name="Finn R."/>
            <person name="Kale V."/>
            <person name="Holt S."/>
            <person name="Cochrane G."/>
            <person name="Meng A."/>
            <person name="Brown T."/>
            <person name="Cohen L."/>
        </authorList>
    </citation>
    <scope>NUCLEOTIDE SEQUENCE</scope>
    <source>
        <strain evidence="2">Ms1</strain>
    </source>
</reference>
<feature type="compositionally biased region" description="Basic residues" evidence="1">
    <location>
        <begin position="19"/>
        <end position="35"/>
    </location>
</feature>
<feature type="compositionally biased region" description="Polar residues" evidence="1">
    <location>
        <begin position="187"/>
        <end position="196"/>
    </location>
</feature>